<feature type="region of interest" description="Disordered" evidence="1">
    <location>
        <begin position="25"/>
        <end position="55"/>
    </location>
</feature>
<evidence type="ECO:0000313" key="2">
    <source>
        <dbReference type="EMBL" id="CAE0816906.1"/>
    </source>
</evidence>
<evidence type="ECO:0000256" key="1">
    <source>
        <dbReference type="SAM" id="MobiDB-lite"/>
    </source>
</evidence>
<proteinExistence type="predicted"/>
<dbReference type="AlphaFoldDB" id="A0A7S4FVX0"/>
<protein>
    <submittedName>
        <fullName evidence="2">Uncharacterized protein</fullName>
    </submittedName>
</protein>
<dbReference type="EMBL" id="HBJA01080264">
    <property type="protein sequence ID" value="CAE0816906.1"/>
    <property type="molecule type" value="Transcribed_RNA"/>
</dbReference>
<accession>A0A7S4FVX0</accession>
<organism evidence="2">
    <name type="scientific">Eutreptiella gymnastica</name>
    <dbReference type="NCBI Taxonomy" id="73025"/>
    <lineage>
        <taxon>Eukaryota</taxon>
        <taxon>Discoba</taxon>
        <taxon>Euglenozoa</taxon>
        <taxon>Euglenida</taxon>
        <taxon>Spirocuta</taxon>
        <taxon>Euglenophyceae</taxon>
        <taxon>Eutreptiales</taxon>
        <taxon>Eutreptiaceae</taxon>
        <taxon>Eutreptiella</taxon>
    </lineage>
</organism>
<name>A0A7S4FVX0_9EUGL</name>
<gene>
    <name evidence="2" type="ORF">EGYM00163_LOCUS28067</name>
</gene>
<feature type="compositionally biased region" description="Basic and acidic residues" evidence="1">
    <location>
        <begin position="25"/>
        <end position="36"/>
    </location>
</feature>
<reference evidence="2" key="1">
    <citation type="submission" date="2021-01" db="EMBL/GenBank/DDBJ databases">
        <authorList>
            <person name="Corre E."/>
            <person name="Pelletier E."/>
            <person name="Niang G."/>
            <person name="Scheremetjew M."/>
            <person name="Finn R."/>
            <person name="Kale V."/>
            <person name="Holt S."/>
            <person name="Cochrane G."/>
            <person name="Meng A."/>
            <person name="Brown T."/>
            <person name="Cohen L."/>
        </authorList>
    </citation>
    <scope>NUCLEOTIDE SEQUENCE</scope>
    <source>
        <strain evidence="2">CCMP1594</strain>
    </source>
</reference>
<sequence>MLQQPAHPELSLFRCRESVSCVHPRRDAAPEGREGQNRVALTRSFTDPSAGGKRQNKRLAPWRCHALWKLDNFKRTYRWHQWYVRYIQCDCITECSWFLLSSGSDKNRSY</sequence>